<keyword evidence="1" id="KW-1185">Reference proteome</keyword>
<reference evidence="2" key="1">
    <citation type="submission" date="2022-11" db="UniProtKB">
        <authorList>
            <consortium name="WormBaseParasite"/>
        </authorList>
    </citation>
    <scope>IDENTIFICATION</scope>
</reference>
<name>A0A914RRI3_PAREQ</name>
<dbReference type="AlphaFoldDB" id="A0A914RRI3"/>
<sequence>MDRLLELTEEEYSMIRDESQHLEMMLSGTIAEIKDTGKLNRTSEIFYGYARSFDTKNQTKWRLSMRGRRQISWNLMAEALVEEFCALSQSEDVHTKQLCTLIWKHFIHAVSHCVCQ</sequence>
<dbReference type="WBParaSite" id="PEQ_0000743801-mRNA-1">
    <property type="protein sequence ID" value="PEQ_0000743801-mRNA-1"/>
    <property type="gene ID" value="PEQ_0000743801"/>
</dbReference>
<protein>
    <submittedName>
        <fullName evidence="2">Uncharacterized protein</fullName>
    </submittedName>
</protein>
<evidence type="ECO:0000313" key="2">
    <source>
        <dbReference type="WBParaSite" id="PEQ_0000743801-mRNA-1"/>
    </source>
</evidence>
<organism evidence="1 2">
    <name type="scientific">Parascaris equorum</name>
    <name type="common">Equine roundworm</name>
    <dbReference type="NCBI Taxonomy" id="6256"/>
    <lineage>
        <taxon>Eukaryota</taxon>
        <taxon>Metazoa</taxon>
        <taxon>Ecdysozoa</taxon>
        <taxon>Nematoda</taxon>
        <taxon>Chromadorea</taxon>
        <taxon>Rhabditida</taxon>
        <taxon>Spirurina</taxon>
        <taxon>Ascaridomorpha</taxon>
        <taxon>Ascaridoidea</taxon>
        <taxon>Ascarididae</taxon>
        <taxon>Parascaris</taxon>
    </lineage>
</organism>
<proteinExistence type="predicted"/>
<dbReference type="Proteomes" id="UP000887564">
    <property type="component" value="Unplaced"/>
</dbReference>
<evidence type="ECO:0000313" key="1">
    <source>
        <dbReference type="Proteomes" id="UP000887564"/>
    </source>
</evidence>
<accession>A0A914RRI3</accession>